<comment type="caution">
    <text evidence="1">The sequence shown here is derived from an EMBL/GenBank/DDBJ whole genome shotgun (WGS) entry which is preliminary data.</text>
</comment>
<organism evidence="1 2">
    <name type="scientific">Portunus trituberculatus</name>
    <name type="common">Swimming crab</name>
    <name type="synonym">Neptunus trituberculatus</name>
    <dbReference type="NCBI Taxonomy" id="210409"/>
    <lineage>
        <taxon>Eukaryota</taxon>
        <taxon>Metazoa</taxon>
        <taxon>Ecdysozoa</taxon>
        <taxon>Arthropoda</taxon>
        <taxon>Crustacea</taxon>
        <taxon>Multicrustacea</taxon>
        <taxon>Malacostraca</taxon>
        <taxon>Eumalacostraca</taxon>
        <taxon>Eucarida</taxon>
        <taxon>Decapoda</taxon>
        <taxon>Pleocyemata</taxon>
        <taxon>Brachyura</taxon>
        <taxon>Eubrachyura</taxon>
        <taxon>Portunoidea</taxon>
        <taxon>Portunidae</taxon>
        <taxon>Portuninae</taxon>
        <taxon>Portunus</taxon>
    </lineage>
</organism>
<dbReference type="Proteomes" id="UP000324222">
    <property type="component" value="Unassembled WGS sequence"/>
</dbReference>
<reference evidence="1 2" key="1">
    <citation type="submission" date="2019-05" db="EMBL/GenBank/DDBJ databases">
        <title>Another draft genome of Portunus trituberculatus and its Hox gene families provides insights of decapod evolution.</title>
        <authorList>
            <person name="Jeong J.-H."/>
            <person name="Song I."/>
            <person name="Kim S."/>
            <person name="Choi T."/>
            <person name="Kim D."/>
            <person name="Ryu S."/>
            <person name="Kim W."/>
        </authorList>
    </citation>
    <scope>NUCLEOTIDE SEQUENCE [LARGE SCALE GENOMIC DNA]</scope>
    <source>
        <tissue evidence="1">Muscle</tissue>
    </source>
</reference>
<accession>A0A5B7EQA4</accession>
<dbReference type="EMBL" id="VSRR010003246">
    <property type="protein sequence ID" value="MPC35319.1"/>
    <property type="molecule type" value="Genomic_DNA"/>
</dbReference>
<proteinExistence type="predicted"/>
<evidence type="ECO:0000313" key="2">
    <source>
        <dbReference type="Proteomes" id="UP000324222"/>
    </source>
</evidence>
<gene>
    <name evidence="1" type="ORF">E2C01_028740</name>
</gene>
<name>A0A5B7EQA4_PORTR</name>
<keyword evidence="2" id="KW-1185">Reference proteome</keyword>
<sequence>MSSGSWAAQRLQQRALAVTSLLRGLHFDVRLEAVGQKEETPLVLEYLEREGCRDSEPKSHPEIAFQLQFKEHEYRFTNTS</sequence>
<protein>
    <submittedName>
        <fullName evidence="1">Uncharacterized protein</fullName>
    </submittedName>
</protein>
<evidence type="ECO:0000313" key="1">
    <source>
        <dbReference type="EMBL" id="MPC35319.1"/>
    </source>
</evidence>
<dbReference type="AlphaFoldDB" id="A0A5B7EQA4"/>